<feature type="compositionally biased region" description="Basic residues" evidence="5">
    <location>
        <begin position="179"/>
        <end position="193"/>
    </location>
</feature>
<keyword evidence="3" id="KW-0809">Transit peptide</keyword>
<accession>A0A4Q1BN96</accession>
<dbReference type="GO" id="GO:0003747">
    <property type="term" value="F:translation release factor activity"/>
    <property type="evidence" value="ECO:0007669"/>
    <property type="project" value="InterPro"/>
</dbReference>
<dbReference type="Proteomes" id="UP000289152">
    <property type="component" value="Unassembled WGS sequence"/>
</dbReference>
<reference evidence="7 8" key="1">
    <citation type="submission" date="2016-06" db="EMBL/GenBank/DDBJ databases">
        <title>Evolution of pathogenesis and genome organization in the Tremellales.</title>
        <authorList>
            <person name="Cuomo C."/>
            <person name="Litvintseva A."/>
            <person name="Heitman J."/>
            <person name="Chen Y."/>
            <person name="Sun S."/>
            <person name="Springer D."/>
            <person name="Dromer F."/>
            <person name="Young S."/>
            <person name="Zeng Q."/>
            <person name="Chapman S."/>
            <person name="Gujja S."/>
            <person name="Saif S."/>
            <person name="Birren B."/>
        </authorList>
    </citation>
    <scope>NUCLEOTIDE SEQUENCE [LARGE SCALE GENOMIC DNA]</scope>
    <source>
        <strain evidence="7 8">ATCC 28783</strain>
    </source>
</reference>
<dbReference type="SUPFAM" id="SSF75620">
    <property type="entry name" value="Release factor"/>
    <property type="match status" value="1"/>
</dbReference>
<proteinExistence type="inferred from homology"/>
<organism evidence="7 8">
    <name type="scientific">Tremella mesenterica</name>
    <name type="common">Jelly fungus</name>
    <dbReference type="NCBI Taxonomy" id="5217"/>
    <lineage>
        <taxon>Eukaryota</taxon>
        <taxon>Fungi</taxon>
        <taxon>Dikarya</taxon>
        <taxon>Basidiomycota</taxon>
        <taxon>Agaricomycotina</taxon>
        <taxon>Tremellomycetes</taxon>
        <taxon>Tremellales</taxon>
        <taxon>Tremellaceae</taxon>
        <taxon>Tremella</taxon>
    </lineage>
</organism>
<dbReference type="InParanoid" id="A0A4Q1BN96"/>
<dbReference type="VEuPathDB" id="FungiDB:TREMEDRAFT_60995"/>
<dbReference type="InterPro" id="IPR000352">
    <property type="entry name" value="Pep_chain_release_fac_I"/>
</dbReference>
<dbReference type="PANTHER" id="PTHR46203:SF1">
    <property type="entry name" value="MITOCHONDRIAL TRANSLATION RELEASE FACTOR IN RESCUE"/>
    <property type="match status" value="1"/>
</dbReference>
<dbReference type="AlphaFoldDB" id="A0A4Q1BN96"/>
<keyword evidence="8" id="KW-1185">Reference proteome</keyword>
<dbReference type="EMBL" id="SDIL01000033">
    <property type="protein sequence ID" value="RXK39329.1"/>
    <property type="molecule type" value="Genomic_DNA"/>
</dbReference>
<evidence type="ECO:0000259" key="6">
    <source>
        <dbReference type="Pfam" id="PF00472"/>
    </source>
</evidence>
<dbReference type="GO" id="GO:0032543">
    <property type="term" value="P:mitochondrial translation"/>
    <property type="evidence" value="ECO:0007669"/>
    <property type="project" value="UniProtKB-ARBA"/>
</dbReference>
<feature type="domain" description="Prokaryotic-type class I peptide chain release factors" evidence="6">
    <location>
        <begin position="64"/>
        <end position="147"/>
    </location>
</feature>
<comment type="subcellular location">
    <subcellularLocation>
        <location evidence="1">Mitochondrion</location>
    </subcellularLocation>
</comment>
<sequence>MEIGTLEDEELDSITTQTIQHEEIVLHENGPLGHVVTSEFPKTSRPQLPTSIKKLNRLLSYQRKMEIPESDLEERFDRGRGPGGQAINKTNSAVSLIHLPTGIRVQAQPTRSREENRKAARRILAEKLELLSAQKAFEEASSDNINIDGESSRDLSRKDKERQLAGVWSKQEIKWEKERRRKANRAKKSKKKKESGSLTGEQEVEEDK</sequence>
<comment type="similarity">
    <text evidence="2">Belongs to the prokaryotic/mitochondrial release factor family.</text>
</comment>
<dbReference type="InterPro" id="IPR052405">
    <property type="entry name" value="Mito_Transl_Release_Factor"/>
</dbReference>
<feature type="compositionally biased region" description="Basic and acidic residues" evidence="5">
    <location>
        <begin position="150"/>
        <end position="163"/>
    </location>
</feature>
<dbReference type="Pfam" id="PF00472">
    <property type="entry name" value="RF-1"/>
    <property type="match status" value="1"/>
</dbReference>
<evidence type="ECO:0000256" key="5">
    <source>
        <dbReference type="SAM" id="MobiDB-lite"/>
    </source>
</evidence>
<evidence type="ECO:0000313" key="8">
    <source>
        <dbReference type="Proteomes" id="UP000289152"/>
    </source>
</evidence>
<dbReference type="STRING" id="5217.A0A4Q1BN96"/>
<dbReference type="FunFam" id="3.30.160.20:FF:000065">
    <property type="entry name" value="Peptidyl-tRNA hydrolase domain protein"/>
    <property type="match status" value="1"/>
</dbReference>
<comment type="caution">
    <text evidence="7">The sequence shown here is derived from an EMBL/GenBank/DDBJ whole genome shotgun (WGS) entry which is preliminary data.</text>
</comment>
<protein>
    <recommendedName>
        <fullName evidence="6">Prokaryotic-type class I peptide chain release factors domain-containing protein</fullName>
    </recommendedName>
</protein>
<evidence type="ECO:0000256" key="1">
    <source>
        <dbReference type="ARBA" id="ARBA00004173"/>
    </source>
</evidence>
<feature type="region of interest" description="Disordered" evidence="5">
    <location>
        <begin position="177"/>
        <end position="208"/>
    </location>
</feature>
<feature type="region of interest" description="Disordered" evidence="5">
    <location>
        <begin position="141"/>
        <end position="163"/>
    </location>
</feature>
<gene>
    <name evidence="7" type="ORF">M231_03408</name>
</gene>
<dbReference type="PANTHER" id="PTHR46203">
    <property type="entry name" value="PROBABLE PEPTIDE CHAIN RELEASE FACTOR C12ORF65"/>
    <property type="match status" value="1"/>
</dbReference>
<evidence type="ECO:0000256" key="2">
    <source>
        <dbReference type="ARBA" id="ARBA00010835"/>
    </source>
</evidence>
<keyword evidence="4" id="KW-0496">Mitochondrion</keyword>
<name>A0A4Q1BN96_TREME</name>
<dbReference type="Gene3D" id="3.30.160.20">
    <property type="match status" value="1"/>
</dbReference>
<dbReference type="OrthoDB" id="277888at2759"/>
<dbReference type="GO" id="GO:0005739">
    <property type="term" value="C:mitochondrion"/>
    <property type="evidence" value="ECO:0007669"/>
    <property type="project" value="UniProtKB-SubCell"/>
</dbReference>
<evidence type="ECO:0000313" key="7">
    <source>
        <dbReference type="EMBL" id="RXK39329.1"/>
    </source>
</evidence>
<evidence type="ECO:0000256" key="3">
    <source>
        <dbReference type="ARBA" id="ARBA00022946"/>
    </source>
</evidence>
<evidence type="ECO:0000256" key="4">
    <source>
        <dbReference type="ARBA" id="ARBA00023128"/>
    </source>
</evidence>
<dbReference type="InterPro" id="IPR045853">
    <property type="entry name" value="Pep_chain_release_fac_I_sf"/>
</dbReference>